<gene>
    <name evidence="1" type="ORF">DWZ32_22545</name>
</gene>
<accession>A0AB37M6L2</accession>
<dbReference type="Pfam" id="PF12989">
    <property type="entry name" value="DUF3873"/>
    <property type="match status" value="1"/>
</dbReference>
<comment type="caution">
    <text evidence="1">The sequence shown here is derived from an EMBL/GenBank/DDBJ whole genome shotgun (WGS) entry which is preliminary data.</text>
</comment>
<organism evidence="1 2">
    <name type="scientific">Bacteroides intestinalis</name>
    <dbReference type="NCBI Taxonomy" id="329854"/>
    <lineage>
        <taxon>Bacteria</taxon>
        <taxon>Pseudomonadati</taxon>
        <taxon>Bacteroidota</taxon>
        <taxon>Bacteroidia</taxon>
        <taxon>Bacteroidales</taxon>
        <taxon>Bacteroidaceae</taxon>
        <taxon>Bacteroides</taxon>
    </lineage>
</organism>
<name>A0AB37M6L2_9BACE</name>
<dbReference type="EMBL" id="QRQM01000043">
    <property type="protein sequence ID" value="RHN01969.1"/>
    <property type="molecule type" value="Genomic_DNA"/>
</dbReference>
<sequence>MKSLNKNGVSTCQAGQENYVYFNLMPRLRKKSRYCQYDYRSEEDGELFSTVAPTLEICRERRDEWLQRKKGNLK</sequence>
<dbReference type="InterPro" id="IPR024356">
    <property type="entry name" value="DUF3873"/>
</dbReference>
<dbReference type="AlphaFoldDB" id="A0AB37M6L2"/>
<dbReference type="Proteomes" id="UP000286003">
    <property type="component" value="Unassembled WGS sequence"/>
</dbReference>
<proteinExistence type="predicted"/>
<evidence type="ECO:0000313" key="1">
    <source>
        <dbReference type="EMBL" id="RHN01969.1"/>
    </source>
</evidence>
<protein>
    <submittedName>
        <fullName evidence="1">DUF3873 domain-containing protein</fullName>
    </submittedName>
</protein>
<evidence type="ECO:0000313" key="2">
    <source>
        <dbReference type="Proteomes" id="UP000286003"/>
    </source>
</evidence>
<dbReference type="RefSeq" id="WP_118477412.1">
    <property type="nucleotide sequence ID" value="NZ_JAQCXL010000043.1"/>
</dbReference>
<reference evidence="1 2" key="1">
    <citation type="submission" date="2018-08" db="EMBL/GenBank/DDBJ databases">
        <title>A genome reference for cultivated species of the human gut microbiota.</title>
        <authorList>
            <person name="Zou Y."/>
            <person name="Xue W."/>
            <person name="Luo G."/>
        </authorList>
    </citation>
    <scope>NUCLEOTIDE SEQUENCE [LARGE SCALE GENOMIC DNA]</scope>
    <source>
        <strain evidence="1 2">AF31-23</strain>
    </source>
</reference>